<proteinExistence type="predicted"/>
<feature type="chain" id="PRO_5004191447" description="Glycine zipper domain-containing protein" evidence="1">
    <location>
        <begin position="21"/>
        <end position="179"/>
    </location>
</feature>
<evidence type="ECO:0000256" key="1">
    <source>
        <dbReference type="SAM" id="SignalP"/>
    </source>
</evidence>
<dbReference type="HOGENOM" id="CLU_1501620_0_0_0"/>
<dbReference type="KEGG" id="aba:Acid345_1873"/>
<sequence>MRSVIAALLSIFLGIAPAVAQPSGDWIKVEKIPFESVLRVELWNGDEYVGLFHSADDTVLRLKVRDPNQNGLTVRREVSRHQVHVVEQLGGKHVDPYKYLSTGQIVGGAAGAASIGIAAGRAWPLGVLIGGLAGAAIGTAVGGTVGIVANTKNHRRKIIYMANQAPAKSESTSLPAVVF</sequence>
<dbReference type="EnsemblBacteria" id="ABF40874">
    <property type="protein sequence ID" value="ABF40874"/>
    <property type="gene ID" value="Acid345_1873"/>
</dbReference>
<name>Q1IQH6_KORVE</name>
<dbReference type="EMBL" id="CP000360">
    <property type="protein sequence ID" value="ABF40874.1"/>
    <property type="molecule type" value="Genomic_DNA"/>
</dbReference>
<dbReference type="STRING" id="204669.Acid345_1873"/>
<dbReference type="AlphaFoldDB" id="Q1IQH6"/>
<feature type="signal peptide" evidence="1">
    <location>
        <begin position="1"/>
        <end position="20"/>
    </location>
</feature>
<dbReference type="Proteomes" id="UP000002432">
    <property type="component" value="Chromosome"/>
</dbReference>
<protein>
    <recommendedName>
        <fullName evidence="4">Glycine zipper domain-containing protein</fullName>
    </recommendedName>
</protein>
<keyword evidence="3" id="KW-1185">Reference proteome</keyword>
<evidence type="ECO:0000313" key="3">
    <source>
        <dbReference type="Proteomes" id="UP000002432"/>
    </source>
</evidence>
<dbReference type="RefSeq" id="WP_011522676.1">
    <property type="nucleotide sequence ID" value="NC_008009.1"/>
</dbReference>
<accession>Q1IQH6</accession>
<reference evidence="2 3" key="1">
    <citation type="journal article" date="2009" name="Appl. Environ. Microbiol.">
        <title>Three genomes from the phylum Acidobacteria provide insight into the lifestyles of these microorganisms in soils.</title>
        <authorList>
            <person name="Ward N.L."/>
            <person name="Challacombe J.F."/>
            <person name="Janssen P.H."/>
            <person name="Henrissat B."/>
            <person name="Coutinho P.M."/>
            <person name="Wu M."/>
            <person name="Xie G."/>
            <person name="Haft D.H."/>
            <person name="Sait M."/>
            <person name="Badger J."/>
            <person name="Barabote R.D."/>
            <person name="Bradley B."/>
            <person name="Brettin T.S."/>
            <person name="Brinkac L.M."/>
            <person name="Bruce D."/>
            <person name="Creasy T."/>
            <person name="Daugherty S.C."/>
            <person name="Davidsen T.M."/>
            <person name="DeBoy R.T."/>
            <person name="Detter J.C."/>
            <person name="Dodson R.J."/>
            <person name="Durkin A.S."/>
            <person name="Ganapathy A."/>
            <person name="Gwinn-Giglio M."/>
            <person name="Han C.S."/>
            <person name="Khouri H."/>
            <person name="Kiss H."/>
            <person name="Kothari S.P."/>
            <person name="Madupu R."/>
            <person name="Nelson K.E."/>
            <person name="Nelson W.C."/>
            <person name="Paulsen I."/>
            <person name="Penn K."/>
            <person name="Ren Q."/>
            <person name="Rosovitz M.J."/>
            <person name="Selengut J.D."/>
            <person name="Shrivastava S."/>
            <person name="Sullivan S.A."/>
            <person name="Tapia R."/>
            <person name="Thompson L.S."/>
            <person name="Watkins K.L."/>
            <person name="Yang Q."/>
            <person name="Yu C."/>
            <person name="Zafar N."/>
            <person name="Zhou L."/>
            <person name="Kuske C.R."/>
        </authorList>
    </citation>
    <scope>NUCLEOTIDE SEQUENCE [LARGE SCALE GENOMIC DNA]</scope>
    <source>
        <strain evidence="2 3">Ellin345</strain>
    </source>
</reference>
<keyword evidence="1" id="KW-0732">Signal</keyword>
<organism evidence="2 3">
    <name type="scientific">Koribacter versatilis (strain Ellin345)</name>
    <dbReference type="NCBI Taxonomy" id="204669"/>
    <lineage>
        <taxon>Bacteria</taxon>
        <taxon>Pseudomonadati</taxon>
        <taxon>Acidobacteriota</taxon>
        <taxon>Terriglobia</taxon>
        <taxon>Terriglobales</taxon>
        <taxon>Candidatus Korobacteraceae</taxon>
        <taxon>Candidatus Korobacter</taxon>
    </lineage>
</organism>
<gene>
    <name evidence="2" type="ordered locus">Acid345_1873</name>
</gene>
<evidence type="ECO:0000313" key="2">
    <source>
        <dbReference type="EMBL" id="ABF40874.1"/>
    </source>
</evidence>
<evidence type="ECO:0008006" key="4">
    <source>
        <dbReference type="Google" id="ProtNLM"/>
    </source>
</evidence>